<dbReference type="InterPro" id="IPR050317">
    <property type="entry name" value="Plant_Fungal_Acyltransferase"/>
</dbReference>
<sequence>MEGTGKHGGDQLSIKKSEPVLIEPEARTHSGFFFLSNLDQMLTHFWDTMYLYKSKKGEDSRDTLSDTFKQSMAKILVHYYPLAGRLRLGSDGKHIVECTNERVLFVEARANCNMDHVGVKVILDDHSETARKLVYRYLDPKSILEMPLMTAQVHFFAETTRRMSLTTKPVLDRSILRSRQPPKIDFPFGQYAPAETSNLSNISNPFQGEQILTKCFLFDSNKLVILKNMAMKDGTIKSYSDFTALTAFVWRARSKALQMNPNQTTQLLFMVDVRSKLNPPLPKGYFSNGVVISTCLGRAGELIKNPLSFAVEEVQNGIKMVNEEFVKSWIDCFEEMRAKDVPLLSHCIVSSWIRLPIECADFGWGELTQFGCANLPKDSVLFLLEGKEKKGINLILDLPVTAMSTF</sequence>
<evidence type="ECO:0000313" key="2">
    <source>
        <dbReference type="EMBL" id="KAG6736247.1"/>
    </source>
</evidence>
<comment type="caution">
    <text evidence="2">The sequence shown here is derived from an EMBL/GenBank/DDBJ whole genome shotgun (WGS) entry which is preliminary data.</text>
</comment>
<dbReference type="PANTHER" id="PTHR31642:SF318">
    <property type="entry name" value="OMEGA-HYDROXYPALMITATE O-FERULOYL TRANSFERASE"/>
    <property type="match status" value="1"/>
</dbReference>
<proteinExistence type="inferred from homology"/>
<dbReference type="PANTHER" id="PTHR31642">
    <property type="entry name" value="TRICHOTHECENE 3-O-ACETYLTRANSFERASE"/>
    <property type="match status" value="1"/>
</dbReference>
<evidence type="ECO:0000313" key="3">
    <source>
        <dbReference type="Proteomes" id="UP000886885"/>
    </source>
</evidence>
<dbReference type="Gene3D" id="3.30.559.10">
    <property type="entry name" value="Chloramphenicol acetyltransferase-like domain"/>
    <property type="match status" value="2"/>
</dbReference>
<accession>A0A8X7XT54</accession>
<protein>
    <recommendedName>
        <fullName evidence="4">HXXXD-type acyl-transferase family protein</fullName>
    </recommendedName>
</protein>
<name>A0A8X7XT54_POPTO</name>
<dbReference type="GO" id="GO:0016747">
    <property type="term" value="F:acyltransferase activity, transferring groups other than amino-acyl groups"/>
    <property type="evidence" value="ECO:0007669"/>
    <property type="project" value="TreeGrafter"/>
</dbReference>
<reference evidence="2" key="1">
    <citation type="journal article" date="2020" name="bioRxiv">
        <title>Hybrid origin of Populus tomentosa Carr. identified through genome sequencing and phylogenomic analysis.</title>
        <authorList>
            <person name="An X."/>
            <person name="Gao K."/>
            <person name="Chen Z."/>
            <person name="Li J."/>
            <person name="Yang X."/>
            <person name="Yang X."/>
            <person name="Zhou J."/>
            <person name="Guo T."/>
            <person name="Zhao T."/>
            <person name="Huang S."/>
            <person name="Miao D."/>
            <person name="Khan W.U."/>
            <person name="Rao P."/>
            <person name="Ye M."/>
            <person name="Lei B."/>
            <person name="Liao W."/>
            <person name="Wang J."/>
            <person name="Ji L."/>
            <person name="Li Y."/>
            <person name="Guo B."/>
            <person name="Mustafa N.S."/>
            <person name="Li S."/>
            <person name="Yun Q."/>
            <person name="Keller S.R."/>
            <person name="Mao J."/>
            <person name="Zhang R."/>
            <person name="Strauss S.H."/>
        </authorList>
    </citation>
    <scope>NUCLEOTIDE SEQUENCE</scope>
    <source>
        <strain evidence="2">GM15</strain>
        <tissue evidence="2">Leaf</tissue>
    </source>
</reference>
<keyword evidence="3" id="KW-1185">Reference proteome</keyword>
<comment type="similarity">
    <text evidence="1">Belongs to the plant acyltransferase family.</text>
</comment>
<gene>
    <name evidence="2" type="ORF">POTOM_061025</name>
</gene>
<dbReference type="Proteomes" id="UP000886885">
    <property type="component" value="Unassembled WGS sequence"/>
</dbReference>
<organism evidence="2 3">
    <name type="scientific">Populus tomentosa</name>
    <name type="common">Chinese white poplar</name>
    <dbReference type="NCBI Taxonomy" id="118781"/>
    <lineage>
        <taxon>Eukaryota</taxon>
        <taxon>Viridiplantae</taxon>
        <taxon>Streptophyta</taxon>
        <taxon>Embryophyta</taxon>
        <taxon>Tracheophyta</taxon>
        <taxon>Spermatophyta</taxon>
        <taxon>Magnoliopsida</taxon>
        <taxon>eudicotyledons</taxon>
        <taxon>Gunneridae</taxon>
        <taxon>Pentapetalae</taxon>
        <taxon>rosids</taxon>
        <taxon>fabids</taxon>
        <taxon>Malpighiales</taxon>
        <taxon>Salicaceae</taxon>
        <taxon>Saliceae</taxon>
        <taxon>Populus</taxon>
    </lineage>
</organism>
<dbReference type="InterPro" id="IPR023213">
    <property type="entry name" value="CAT-like_dom_sf"/>
</dbReference>
<dbReference type="OrthoDB" id="671439at2759"/>
<dbReference type="EMBL" id="JAAWWB010001144">
    <property type="protein sequence ID" value="KAG6736247.1"/>
    <property type="molecule type" value="Genomic_DNA"/>
</dbReference>
<evidence type="ECO:0000256" key="1">
    <source>
        <dbReference type="ARBA" id="ARBA00009861"/>
    </source>
</evidence>
<dbReference type="Pfam" id="PF02458">
    <property type="entry name" value="Transferase"/>
    <property type="match status" value="1"/>
</dbReference>
<evidence type="ECO:0008006" key="4">
    <source>
        <dbReference type="Google" id="ProtNLM"/>
    </source>
</evidence>
<dbReference type="AlphaFoldDB" id="A0A8X7XT54"/>